<organism evidence="1 2">
    <name type="scientific">Scophthalmus maximus</name>
    <name type="common">Turbot</name>
    <name type="synonym">Psetta maxima</name>
    <dbReference type="NCBI Taxonomy" id="52904"/>
    <lineage>
        <taxon>Eukaryota</taxon>
        <taxon>Metazoa</taxon>
        <taxon>Chordata</taxon>
        <taxon>Craniata</taxon>
        <taxon>Vertebrata</taxon>
        <taxon>Euteleostomi</taxon>
        <taxon>Actinopterygii</taxon>
        <taxon>Neopterygii</taxon>
        <taxon>Teleostei</taxon>
        <taxon>Neoteleostei</taxon>
        <taxon>Acanthomorphata</taxon>
        <taxon>Carangaria</taxon>
        <taxon>Pleuronectiformes</taxon>
        <taxon>Pleuronectoidei</taxon>
        <taxon>Scophthalmidae</taxon>
        <taxon>Scophthalmus</taxon>
    </lineage>
</organism>
<dbReference type="Proteomes" id="UP000438429">
    <property type="component" value="Unassembled WGS sequence"/>
</dbReference>
<gene>
    <name evidence="1" type="ORF">F2P81_021879</name>
</gene>
<reference evidence="1 2" key="1">
    <citation type="submission" date="2019-06" db="EMBL/GenBank/DDBJ databases">
        <title>Draft genomes of female and male turbot (Scophthalmus maximus).</title>
        <authorList>
            <person name="Xu H."/>
            <person name="Xu X.-W."/>
            <person name="Shao C."/>
            <person name="Chen S."/>
        </authorList>
    </citation>
    <scope>NUCLEOTIDE SEQUENCE [LARGE SCALE GENOMIC DNA]</scope>
    <source>
        <strain evidence="1">Ysfricsl-2016a</strain>
        <tissue evidence="1">Blood</tissue>
    </source>
</reference>
<evidence type="ECO:0000313" key="1">
    <source>
        <dbReference type="EMBL" id="KAF0024998.1"/>
    </source>
</evidence>
<dbReference type="EMBL" id="VEVO01000020">
    <property type="protein sequence ID" value="KAF0024998.1"/>
    <property type="molecule type" value="Genomic_DNA"/>
</dbReference>
<feature type="non-terminal residue" evidence="1">
    <location>
        <position position="1"/>
    </location>
</feature>
<feature type="non-terminal residue" evidence="1">
    <location>
        <position position="67"/>
    </location>
</feature>
<protein>
    <submittedName>
        <fullName evidence="1">Uncharacterized protein</fullName>
    </submittedName>
</protein>
<proteinExistence type="predicted"/>
<sequence length="67" mass="7386">SDVKPSVISKMEEDEKPLMLGTKINNSSSLIGRLSPWVELQATEESKKGVVKETGKIIMKEVEELVA</sequence>
<comment type="caution">
    <text evidence="1">The sequence shown here is derived from an EMBL/GenBank/DDBJ whole genome shotgun (WGS) entry which is preliminary data.</text>
</comment>
<evidence type="ECO:0000313" key="2">
    <source>
        <dbReference type="Proteomes" id="UP000438429"/>
    </source>
</evidence>
<dbReference type="AlphaFoldDB" id="A0A6A4RYL4"/>
<name>A0A6A4RYL4_SCOMX</name>
<accession>A0A6A4RYL4</accession>